<dbReference type="FunFam" id="3.40.50.300:FF:001348">
    <property type="entry name" value="Ras and EF-hand domain-containing protein"/>
    <property type="match status" value="1"/>
</dbReference>
<dbReference type="GeneTree" id="ENSGT00940000165251"/>
<dbReference type="InterPro" id="IPR027417">
    <property type="entry name" value="P-loop_NTPase"/>
</dbReference>
<dbReference type="STRING" id="8840.ENSAPLP00000006187"/>
<name>U3IG15_ANAPP</name>
<dbReference type="SUPFAM" id="SSF52540">
    <property type="entry name" value="P-loop containing nucleoside triphosphate hydrolases"/>
    <property type="match status" value="1"/>
</dbReference>
<dbReference type="InterPro" id="IPR005225">
    <property type="entry name" value="Small_GTP-bd"/>
</dbReference>
<dbReference type="HOGENOM" id="CLU_041217_10_6_1"/>
<evidence type="ECO:0000313" key="8">
    <source>
        <dbReference type="Proteomes" id="UP000016666"/>
    </source>
</evidence>
<feature type="region of interest" description="Disordered" evidence="6">
    <location>
        <begin position="226"/>
        <end position="260"/>
    </location>
</feature>
<proteinExistence type="predicted"/>
<reference evidence="8" key="1">
    <citation type="submission" date="2017-10" db="EMBL/GenBank/DDBJ databases">
        <title>A new Pekin duck reference genome.</title>
        <authorList>
            <person name="Hou Z.-C."/>
            <person name="Zhou Z.-K."/>
            <person name="Zhu F."/>
            <person name="Hou S.-S."/>
        </authorList>
    </citation>
    <scope>NUCLEOTIDE SEQUENCE [LARGE SCALE GENOMIC DNA]</scope>
</reference>
<dbReference type="CDD" id="cd00154">
    <property type="entry name" value="Rab"/>
    <property type="match status" value="1"/>
</dbReference>
<dbReference type="NCBIfam" id="TIGR00231">
    <property type="entry name" value="small_GTP"/>
    <property type="match status" value="1"/>
</dbReference>
<dbReference type="Gene3D" id="3.40.50.300">
    <property type="entry name" value="P-loop containing nucleotide triphosphate hydrolases"/>
    <property type="match status" value="1"/>
</dbReference>
<evidence type="ECO:0000256" key="4">
    <source>
        <dbReference type="ARBA" id="ARBA00023054"/>
    </source>
</evidence>
<feature type="region of interest" description="Disordered" evidence="6">
    <location>
        <begin position="282"/>
        <end position="355"/>
    </location>
</feature>
<protein>
    <recommendedName>
        <fullName evidence="9">RAS and EF-hand domain containing</fullName>
    </recommendedName>
</protein>
<evidence type="ECO:0000256" key="3">
    <source>
        <dbReference type="ARBA" id="ARBA00022741"/>
    </source>
</evidence>
<comment type="subcellular location">
    <subcellularLocation>
        <location evidence="1">Cytoplasm</location>
    </subcellularLocation>
</comment>
<evidence type="ECO:0000256" key="1">
    <source>
        <dbReference type="ARBA" id="ARBA00004496"/>
    </source>
</evidence>
<dbReference type="PROSITE" id="PS51419">
    <property type="entry name" value="RAB"/>
    <property type="match status" value="1"/>
</dbReference>
<dbReference type="SMART" id="SM00174">
    <property type="entry name" value="RHO"/>
    <property type="match status" value="1"/>
</dbReference>
<keyword evidence="3" id="KW-0547">Nucleotide-binding</keyword>
<dbReference type="Ensembl" id="ENSAPLT00000006828.2">
    <property type="protein sequence ID" value="ENSAPLP00000006187.2"/>
    <property type="gene ID" value="ENSAPLG00000006592.2"/>
</dbReference>
<keyword evidence="5" id="KW-0342">GTP-binding</keyword>
<accession>U3IG15</accession>
<dbReference type="Pfam" id="PF00071">
    <property type="entry name" value="Ras"/>
    <property type="match status" value="1"/>
</dbReference>
<evidence type="ECO:0000313" key="7">
    <source>
        <dbReference type="Ensembl" id="ENSAPLP00000006187.2"/>
    </source>
</evidence>
<sequence length="558" mass="57635">HGARGAGRGGRLRLRAAPPVPAGLCPPGERPAAVHPAAGRGRHLPAAGRAGAAAEGLRAAGTAAHEVAPGARWEGRGTSGGGRGRTPDPAPASARLCQTGAPHGPGHGRDGPGAARGQAPVGKCCPPSRAVSSGSRREARAEQLARPHRPGVTCPCDTGCPGAIPAPLPALRGQGWKAAGSPSLWRPCHEGAVSLQGAAGPAGAGRGEPGLHELRQDAAVRRSLAGKRWQGTAAGTSACPSPRQPGAQAAPPGRATNRSLCESNSSLRSALLLGSCRGPGAPWPPLQPRSPLADPSPCLPEDTHGRYRGGGSPRPQLPTTGPRQSSASSSDTASLSDASSWSSEDARPHSPCWGTQDPVPPAEGCCHPAQHCCKRKLPAFPPEGSRAAEEPAPPCPVYRLVLAGDSGTGKSSFLMRLCMNEFRDISATLGVDFQIKQLLVDGEQTTLQIWDTAGQERYRSIAQSYFRKAHGVLLLYDISSQSSFISIRQWIEDIKAAETALPLMLVGNKTDLRPGLPEAAGVSTAHGQKLAMAHNCLFCETSAKDGTNVVEAVLHLAR</sequence>
<dbReference type="InterPro" id="IPR050227">
    <property type="entry name" value="Rab"/>
</dbReference>
<dbReference type="AlphaFoldDB" id="U3IG15"/>
<evidence type="ECO:0008006" key="9">
    <source>
        <dbReference type="Google" id="ProtNLM"/>
    </source>
</evidence>
<dbReference type="GO" id="GO:0003924">
    <property type="term" value="F:GTPase activity"/>
    <property type="evidence" value="ECO:0007669"/>
    <property type="project" value="InterPro"/>
</dbReference>
<feature type="region of interest" description="Disordered" evidence="6">
    <location>
        <begin position="1"/>
        <end position="148"/>
    </location>
</feature>
<dbReference type="Proteomes" id="UP000016666">
    <property type="component" value="Unassembled WGS sequence"/>
</dbReference>
<reference evidence="7" key="2">
    <citation type="submission" date="2025-08" db="UniProtKB">
        <authorList>
            <consortium name="Ensembl"/>
        </authorList>
    </citation>
    <scope>IDENTIFICATION</scope>
</reference>
<dbReference type="GO" id="GO:0005737">
    <property type="term" value="C:cytoplasm"/>
    <property type="evidence" value="ECO:0007669"/>
    <property type="project" value="UniProtKB-SubCell"/>
</dbReference>
<feature type="compositionally biased region" description="Basic and acidic residues" evidence="6">
    <location>
        <begin position="135"/>
        <end position="145"/>
    </location>
</feature>
<evidence type="ECO:0000256" key="2">
    <source>
        <dbReference type="ARBA" id="ARBA00022490"/>
    </source>
</evidence>
<dbReference type="OMA" id="CPAPTHV"/>
<organism evidence="7 8">
    <name type="scientific">Anas platyrhynchos platyrhynchos</name>
    <name type="common">Northern mallard</name>
    <dbReference type="NCBI Taxonomy" id="8840"/>
    <lineage>
        <taxon>Eukaryota</taxon>
        <taxon>Metazoa</taxon>
        <taxon>Chordata</taxon>
        <taxon>Craniata</taxon>
        <taxon>Vertebrata</taxon>
        <taxon>Euteleostomi</taxon>
        <taxon>Archelosauria</taxon>
        <taxon>Archosauria</taxon>
        <taxon>Dinosauria</taxon>
        <taxon>Saurischia</taxon>
        <taxon>Theropoda</taxon>
        <taxon>Coelurosauria</taxon>
        <taxon>Aves</taxon>
        <taxon>Neognathae</taxon>
        <taxon>Galloanserae</taxon>
        <taxon>Anseriformes</taxon>
        <taxon>Anatidae</taxon>
        <taxon>Anatinae</taxon>
        <taxon>Anas</taxon>
    </lineage>
</organism>
<keyword evidence="8" id="KW-1185">Reference proteome</keyword>
<dbReference type="PROSITE" id="PS51420">
    <property type="entry name" value="RHO"/>
    <property type="match status" value="1"/>
</dbReference>
<dbReference type="GO" id="GO:0005525">
    <property type="term" value="F:GTP binding"/>
    <property type="evidence" value="ECO:0007669"/>
    <property type="project" value="UniProtKB-KW"/>
</dbReference>
<dbReference type="SMART" id="SM00173">
    <property type="entry name" value="RAS"/>
    <property type="match status" value="1"/>
</dbReference>
<feature type="compositionally biased region" description="Low complexity" evidence="6">
    <location>
        <begin position="244"/>
        <end position="255"/>
    </location>
</feature>
<keyword evidence="2" id="KW-0963">Cytoplasm</keyword>
<dbReference type="PANTHER" id="PTHR47977">
    <property type="entry name" value="RAS-RELATED PROTEIN RAB"/>
    <property type="match status" value="1"/>
</dbReference>
<feature type="compositionally biased region" description="Low complexity" evidence="6">
    <location>
        <begin position="325"/>
        <end position="343"/>
    </location>
</feature>
<dbReference type="SMART" id="SM00175">
    <property type="entry name" value="RAB"/>
    <property type="match status" value="1"/>
</dbReference>
<dbReference type="PROSITE" id="PS51421">
    <property type="entry name" value="RAS"/>
    <property type="match status" value="1"/>
</dbReference>
<evidence type="ECO:0000256" key="6">
    <source>
        <dbReference type="SAM" id="MobiDB-lite"/>
    </source>
</evidence>
<dbReference type="PRINTS" id="PR00449">
    <property type="entry name" value="RASTRNSFRMNG"/>
</dbReference>
<dbReference type="InterPro" id="IPR001806">
    <property type="entry name" value="Small_GTPase"/>
</dbReference>
<keyword evidence="4" id="KW-0175">Coiled coil</keyword>
<reference evidence="7" key="3">
    <citation type="submission" date="2025-09" db="UniProtKB">
        <authorList>
            <consortium name="Ensembl"/>
        </authorList>
    </citation>
    <scope>IDENTIFICATION</scope>
</reference>
<evidence type="ECO:0000256" key="5">
    <source>
        <dbReference type="ARBA" id="ARBA00023134"/>
    </source>
</evidence>
<feature type="compositionally biased region" description="Low complexity" evidence="6">
    <location>
        <begin position="44"/>
        <end position="64"/>
    </location>
</feature>